<keyword evidence="2" id="KW-1185">Reference proteome</keyword>
<gene>
    <name evidence="1" type="ORF">V6N12_057249</name>
</gene>
<accession>A0ABR2DC81</accession>
<comment type="caution">
    <text evidence="1">The sequence shown here is derived from an EMBL/GenBank/DDBJ whole genome shotgun (WGS) entry which is preliminary data.</text>
</comment>
<evidence type="ECO:0000313" key="2">
    <source>
        <dbReference type="Proteomes" id="UP001472677"/>
    </source>
</evidence>
<protein>
    <submittedName>
        <fullName evidence="1">Uncharacterized protein</fullName>
    </submittedName>
</protein>
<dbReference type="EMBL" id="JBBPBM010000031">
    <property type="protein sequence ID" value="KAK8534605.1"/>
    <property type="molecule type" value="Genomic_DNA"/>
</dbReference>
<proteinExistence type="predicted"/>
<evidence type="ECO:0000313" key="1">
    <source>
        <dbReference type="EMBL" id="KAK8534605.1"/>
    </source>
</evidence>
<reference evidence="1 2" key="1">
    <citation type="journal article" date="2024" name="G3 (Bethesda)">
        <title>Genome assembly of Hibiscus sabdariffa L. provides insights into metabolisms of medicinal natural products.</title>
        <authorList>
            <person name="Kim T."/>
        </authorList>
    </citation>
    <scope>NUCLEOTIDE SEQUENCE [LARGE SCALE GENOMIC DNA]</scope>
    <source>
        <strain evidence="1">TK-2024</strain>
        <tissue evidence="1">Old leaves</tissue>
    </source>
</reference>
<organism evidence="1 2">
    <name type="scientific">Hibiscus sabdariffa</name>
    <name type="common">roselle</name>
    <dbReference type="NCBI Taxonomy" id="183260"/>
    <lineage>
        <taxon>Eukaryota</taxon>
        <taxon>Viridiplantae</taxon>
        <taxon>Streptophyta</taxon>
        <taxon>Embryophyta</taxon>
        <taxon>Tracheophyta</taxon>
        <taxon>Spermatophyta</taxon>
        <taxon>Magnoliopsida</taxon>
        <taxon>eudicotyledons</taxon>
        <taxon>Gunneridae</taxon>
        <taxon>Pentapetalae</taxon>
        <taxon>rosids</taxon>
        <taxon>malvids</taxon>
        <taxon>Malvales</taxon>
        <taxon>Malvaceae</taxon>
        <taxon>Malvoideae</taxon>
        <taxon>Hibiscus</taxon>
    </lineage>
</organism>
<dbReference type="Proteomes" id="UP001472677">
    <property type="component" value="Unassembled WGS sequence"/>
</dbReference>
<sequence length="240" mass="26397">MRARTPLVFMRTPRAKSSRIGHLKKRKTRKILTILAEEARSVTRITNPTEMFANIKTKLVLVPIIKNVGGNKIPTTNSSTLPLMAVPSFPPGINGRNVNKNIVMQTITGIATYNSFSPLIKHTATTRRDQHDRSLTAAAVKAVLPRSVYMSLRPENIRARSGKLVTLRAMDQKKPIDDGVGELPIIVGNGLFRIITYAKFIDEAEDYVDLHGARSRDLGSVLGAGMCMRDGWSPMCCGTG</sequence>
<name>A0ABR2DC81_9ROSI</name>